<dbReference type="PANTHER" id="PTHR46743:SF2">
    <property type="entry name" value="TEICHOIC ACIDS EXPORT ATP-BINDING PROTEIN TAGH"/>
    <property type="match status" value="1"/>
</dbReference>
<dbReference type="EMBL" id="WDFR01000004">
    <property type="protein sequence ID" value="KAB6029270.1"/>
    <property type="molecule type" value="Genomic_DNA"/>
</dbReference>
<dbReference type="Proteomes" id="UP000470926">
    <property type="component" value="Unassembled WGS sequence"/>
</dbReference>
<evidence type="ECO:0000313" key="7">
    <source>
        <dbReference type="EMBL" id="KAB6029270.1"/>
    </source>
</evidence>
<dbReference type="InterPro" id="IPR003593">
    <property type="entry name" value="AAA+_ATPase"/>
</dbReference>
<dbReference type="PROSITE" id="PS00211">
    <property type="entry name" value="ABC_TRANSPORTER_1"/>
    <property type="match status" value="1"/>
</dbReference>
<dbReference type="SMART" id="SM00382">
    <property type="entry name" value="AAA"/>
    <property type="match status" value="1"/>
</dbReference>
<proteinExistence type="inferred from homology"/>
<dbReference type="PROSITE" id="PS50893">
    <property type="entry name" value="ABC_TRANSPORTER_2"/>
    <property type="match status" value="1"/>
</dbReference>
<gene>
    <name evidence="9" type="ORF">F3K97_09590</name>
    <name evidence="7" type="ORF">GA542_08550</name>
    <name evidence="6" type="ORF">GA752_05510</name>
    <name evidence="8" type="ORF">NE692_10100</name>
</gene>
<keyword evidence="2" id="KW-0813">Transport</keyword>
<reference evidence="8" key="3">
    <citation type="submission" date="2022-06" db="EMBL/GenBank/DDBJ databases">
        <title>Isolation of gut microbiota from human fecal samples.</title>
        <authorList>
            <person name="Pamer E.G."/>
            <person name="Barat B."/>
            <person name="Waligurski E."/>
            <person name="Medina S."/>
            <person name="Paddock L."/>
            <person name="Mostad J."/>
        </authorList>
    </citation>
    <scope>NUCLEOTIDE SEQUENCE</scope>
    <source>
        <strain evidence="8">SL.1.01</strain>
    </source>
</reference>
<dbReference type="AlphaFoldDB" id="A0A1X3A2E5"/>
<dbReference type="GO" id="GO:0005524">
    <property type="term" value="F:ATP binding"/>
    <property type="evidence" value="ECO:0007669"/>
    <property type="project" value="UniProtKB-KW"/>
</dbReference>
<evidence type="ECO:0000256" key="4">
    <source>
        <dbReference type="ARBA" id="ARBA00022840"/>
    </source>
</evidence>
<evidence type="ECO:0000256" key="1">
    <source>
        <dbReference type="ARBA" id="ARBA00005417"/>
    </source>
</evidence>
<dbReference type="SUPFAM" id="SSF52540">
    <property type="entry name" value="P-loop containing nucleoside triphosphate hydrolases"/>
    <property type="match status" value="1"/>
</dbReference>
<dbReference type="EMBL" id="CP047129">
    <property type="protein sequence ID" value="QHB63444.1"/>
    <property type="molecule type" value="Genomic_DNA"/>
</dbReference>
<keyword evidence="4 6" id="KW-0067">ATP-binding</keyword>
<name>A0A1X3A2E5_BIFAD</name>
<dbReference type="InterPro" id="IPR017871">
    <property type="entry name" value="ABC_transporter-like_CS"/>
</dbReference>
<protein>
    <submittedName>
        <fullName evidence="6">ABC transporter ATP-binding protein</fullName>
    </submittedName>
    <submittedName>
        <fullName evidence="9">ATP-binding cassette domain-containing protein</fullName>
    </submittedName>
</protein>
<evidence type="ECO:0000256" key="3">
    <source>
        <dbReference type="ARBA" id="ARBA00022741"/>
    </source>
</evidence>
<evidence type="ECO:0000313" key="9">
    <source>
        <dbReference type="EMBL" id="QHB63444.1"/>
    </source>
</evidence>
<dbReference type="Gene3D" id="3.40.50.300">
    <property type="entry name" value="P-loop containing nucleotide triphosphate hydrolases"/>
    <property type="match status" value="1"/>
</dbReference>
<dbReference type="RefSeq" id="WP_035011287.1">
    <property type="nucleotide sequence ID" value="NZ_CACRSR010000011.1"/>
</dbReference>
<evidence type="ECO:0000313" key="6">
    <source>
        <dbReference type="EMBL" id="KAB5747035.1"/>
    </source>
</evidence>
<dbReference type="InterPro" id="IPR050683">
    <property type="entry name" value="Bact_Polysacc_Export_ATP-bd"/>
</dbReference>
<evidence type="ECO:0000313" key="8">
    <source>
        <dbReference type="EMBL" id="MCQ4793799.1"/>
    </source>
</evidence>
<dbReference type="Proteomes" id="UP001206013">
    <property type="component" value="Unassembled WGS sequence"/>
</dbReference>
<evidence type="ECO:0000259" key="5">
    <source>
        <dbReference type="PROSITE" id="PS50893"/>
    </source>
</evidence>
<reference evidence="10 12" key="1">
    <citation type="journal article" date="2019" name="Nat. Med.">
        <title>A library of human gut bacterial isolates paired with longitudinal multiomics data enables mechanistic microbiome research.</title>
        <authorList>
            <person name="Poyet M."/>
            <person name="Groussin M."/>
            <person name="Gibbons S.M."/>
            <person name="Avila-Pacheco J."/>
            <person name="Jiang X."/>
            <person name="Kearney S.M."/>
            <person name="Perrotta A.R."/>
            <person name="Berdy B."/>
            <person name="Zhao S."/>
            <person name="Lieberman T.D."/>
            <person name="Swanson P.K."/>
            <person name="Smith M."/>
            <person name="Roesemann S."/>
            <person name="Alexander J.E."/>
            <person name="Rich S.A."/>
            <person name="Livny J."/>
            <person name="Vlamakis H."/>
            <person name="Clish C."/>
            <person name="Bullock K."/>
            <person name="Deik A."/>
            <person name="Scott J."/>
            <person name="Pierce K.A."/>
            <person name="Xavier R.J."/>
            <person name="Alm E.J."/>
        </authorList>
    </citation>
    <scope>NUCLEOTIDE SEQUENCE [LARGE SCALE GENOMIC DNA]</scope>
    <source>
        <strain evidence="6 10">BIOML-A190</strain>
        <strain evidence="7 12">BIOML-A26</strain>
    </source>
</reference>
<dbReference type="GO" id="GO:0016020">
    <property type="term" value="C:membrane"/>
    <property type="evidence" value="ECO:0007669"/>
    <property type="project" value="InterPro"/>
</dbReference>
<dbReference type="Proteomes" id="UP000464884">
    <property type="component" value="Chromosome"/>
</dbReference>
<dbReference type="Proteomes" id="UP000437631">
    <property type="component" value="Unassembled WGS sequence"/>
</dbReference>
<dbReference type="InterPro" id="IPR015860">
    <property type="entry name" value="ABC_transpr_TagH-like"/>
</dbReference>
<reference evidence="9 11" key="2">
    <citation type="submission" date="2019-12" db="EMBL/GenBank/DDBJ databases">
        <title>Draft Genome Sequence of Bifidobacterium adolescentis ZJ2.</title>
        <authorList>
            <person name="Jin Z."/>
        </authorList>
    </citation>
    <scope>NUCLEOTIDE SEQUENCE [LARGE SCALE GENOMIC DNA]</scope>
    <source>
        <strain evidence="9 11">ZJ2</strain>
    </source>
</reference>
<dbReference type="InterPro" id="IPR003439">
    <property type="entry name" value="ABC_transporter-like_ATP-bd"/>
</dbReference>
<feature type="domain" description="ABC transporter" evidence="5">
    <location>
        <begin position="40"/>
        <end position="263"/>
    </location>
</feature>
<keyword evidence="3" id="KW-0547">Nucleotide-binding</keyword>
<dbReference type="CDD" id="cd03220">
    <property type="entry name" value="ABC_KpsT_Wzt"/>
    <property type="match status" value="1"/>
</dbReference>
<comment type="similarity">
    <text evidence="1">Belongs to the ABC transporter superfamily.</text>
</comment>
<dbReference type="GO" id="GO:0140359">
    <property type="term" value="F:ABC-type transporter activity"/>
    <property type="evidence" value="ECO:0007669"/>
    <property type="project" value="InterPro"/>
</dbReference>
<sequence length="417" mass="46458">MSEVSMTDNNTVDERPVVLKVDHVAKSFRLPTEQATGLKMAFLNWTKGIKGYTEQHVLRDINFEVHQGDFFGIVGRNGSGKSTLLKIISQIYVPEQGSVMVKGKLVPFIELGVGFNPELTGRENVYLNGALLGFTHEEIDAMYDDIVEFAELEDFMDQKLKNYSSGMQVRLAFSVAIKAQGDILVLDEVLAVGDEAFQRKCDNFFAEIKKDPTKTVILVTHSMDAVKKYCNNAILIKDGEIIASGDKNDVADRYTEENLTAKKQKKQVDGAYEQGLNEACPLLKIKPVSKVVVNGGSPFDFDLEYESRDSGDLFITFTLFDVKRGGIIYDSADSLRIVKQGHHTAHLQLPLNLFTNGDFRLQAAMMTPDPERPGHPKQIAYTNEDNSCFFAIRESGHRNGYGLINSKSLSIIPRTAI</sequence>
<dbReference type="EMBL" id="JANFYM010000015">
    <property type="protein sequence ID" value="MCQ4793799.1"/>
    <property type="molecule type" value="Genomic_DNA"/>
</dbReference>
<dbReference type="PANTHER" id="PTHR46743">
    <property type="entry name" value="TEICHOIC ACIDS EXPORT ATP-BINDING PROTEIN TAGH"/>
    <property type="match status" value="1"/>
</dbReference>
<evidence type="ECO:0000313" key="10">
    <source>
        <dbReference type="Proteomes" id="UP000437631"/>
    </source>
</evidence>
<evidence type="ECO:0000313" key="12">
    <source>
        <dbReference type="Proteomes" id="UP000470926"/>
    </source>
</evidence>
<evidence type="ECO:0000313" key="11">
    <source>
        <dbReference type="Proteomes" id="UP000464884"/>
    </source>
</evidence>
<dbReference type="GO" id="GO:0016887">
    <property type="term" value="F:ATP hydrolysis activity"/>
    <property type="evidence" value="ECO:0007669"/>
    <property type="project" value="InterPro"/>
</dbReference>
<dbReference type="InterPro" id="IPR027417">
    <property type="entry name" value="P-loop_NTPase"/>
</dbReference>
<evidence type="ECO:0000256" key="2">
    <source>
        <dbReference type="ARBA" id="ARBA00022448"/>
    </source>
</evidence>
<organism evidence="6 10">
    <name type="scientific">Bifidobacterium adolescentis</name>
    <dbReference type="NCBI Taxonomy" id="1680"/>
    <lineage>
        <taxon>Bacteria</taxon>
        <taxon>Bacillati</taxon>
        <taxon>Actinomycetota</taxon>
        <taxon>Actinomycetes</taxon>
        <taxon>Bifidobacteriales</taxon>
        <taxon>Bifidobacteriaceae</taxon>
        <taxon>Bifidobacterium</taxon>
    </lineage>
</organism>
<dbReference type="EMBL" id="WDLT01000004">
    <property type="protein sequence ID" value="KAB5747035.1"/>
    <property type="molecule type" value="Genomic_DNA"/>
</dbReference>
<dbReference type="Pfam" id="PF00005">
    <property type="entry name" value="ABC_tran"/>
    <property type="match status" value="1"/>
</dbReference>
<accession>A0A1X3A2E5</accession>